<proteinExistence type="predicted"/>
<evidence type="ECO:0000313" key="1">
    <source>
        <dbReference type="EMBL" id="DAD77739.1"/>
    </source>
</evidence>
<sequence length="109" mass="12839">MESEIKKILELDVPVAHLKYKGNKKTYVVWTIIDEEPLFSSNDEITDSEVTVDIDIYSDSNYLKIMSLIKNKMKENDWTWDGDSQEFFEEETGLYHRTCSFKKGRYING</sequence>
<dbReference type="EMBL" id="BK014833">
    <property type="protein sequence ID" value="DAD77739.1"/>
    <property type="molecule type" value="Genomic_DNA"/>
</dbReference>
<organism evidence="1">
    <name type="scientific">Myoviridae sp. ctCL221</name>
    <dbReference type="NCBI Taxonomy" id="2826630"/>
    <lineage>
        <taxon>Viruses</taxon>
        <taxon>Duplodnaviria</taxon>
        <taxon>Heunggongvirae</taxon>
        <taxon>Uroviricota</taxon>
        <taxon>Caudoviricetes</taxon>
    </lineage>
</organism>
<accession>A0A8S5M6Y0</accession>
<name>A0A8S5M6Y0_9CAUD</name>
<protein>
    <submittedName>
        <fullName evidence="1">Tail component</fullName>
    </submittedName>
</protein>
<reference evidence="1" key="1">
    <citation type="journal article" date="2021" name="Proc. Natl. Acad. Sci. U.S.A.">
        <title>A Catalog of Tens of Thousands of Viruses from Human Metagenomes Reveals Hidden Associations with Chronic Diseases.</title>
        <authorList>
            <person name="Tisza M.J."/>
            <person name="Buck C.B."/>
        </authorList>
    </citation>
    <scope>NUCLEOTIDE SEQUENCE</scope>
    <source>
        <strain evidence="1">CtCL221</strain>
    </source>
</reference>